<reference evidence="6 8" key="1">
    <citation type="submission" date="2015-10" db="EMBL/GenBank/DDBJ databases">
        <title>Draft genome sequence of Salegentibacter salinarum KCTC 12975.</title>
        <authorList>
            <person name="Lin W."/>
            <person name="Zheng Q."/>
        </authorList>
    </citation>
    <scope>NUCLEOTIDE SEQUENCE [LARGE SCALE GENOMIC DNA]</scope>
    <source>
        <strain evidence="6 8">KCTC 12974</strain>
    </source>
</reference>
<dbReference type="InterPro" id="IPR017853">
    <property type="entry name" value="GH"/>
</dbReference>
<comment type="caution">
    <text evidence="6">The sequence shown here is derived from an EMBL/GenBank/DDBJ whole genome shotgun (WGS) entry which is preliminary data.</text>
</comment>
<evidence type="ECO:0000256" key="2">
    <source>
        <dbReference type="ARBA" id="ARBA00023295"/>
    </source>
</evidence>
<feature type="domain" description="Glycoside hydrolase family 5" evidence="4">
    <location>
        <begin position="21"/>
        <end position="303"/>
    </location>
</feature>
<dbReference type="GO" id="GO:0000272">
    <property type="term" value="P:polysaccharide catabolic process"/>
    <property type="evidence" value="ECO:0007669"/>
    <property type="project" value="InterPro"/>
</dbReference>
<dbReference type="SUPFAM" id="SSF51445">
    <property type="entry name" value="(Trans)glycosidases"/>
    <property type="match status" value="1"/>
</dbReference>
<name>A0A2N0U4W5_9FLAO</name>
<evidence type="ECO:0000313" key="6">
    <source>
        <dbReference type="EMBL" id="PKD22034.1"/>
    </source>
</evidence>
<keyword evidence="2 3" id="KW-0326">Glycosidase</keyword>
<dbReference type="EMBL" id="LKTR01000002">
    <property type="protein sequence ID" value="PKD22034.1"/>
    <property type="molecule type" value="Genomic_DNA"/>
</dbReference>
<dbReference type="Pfam" id="PF00150">
    <property type="entry name" value="Cellulase"/>
    <property type="match status" value="1"/>
</dbReference>
<evidence type="ECO:0000313" key="7">
    <source>
        <dbReference type="Proteomes" id="UP000176009"/>
    </source>
</evidence>
<evidence type="ECO:0000313" key="8">
    <source>
        <dbReference type="Proteomes" id="UP000232533"/>
    </source>
</evidence>
<reference evidence="5 7" key="2">
    <citation type="submission" date="2016-09" db="EMBL/GenBank/DDBJ databases">
        <title>Genome Sequence of Salegentibacter salarius,Isolated from a Marine Solar Saltern of the Yellow Sea in South Korea.</title>
        <authorList>
            <person name="Zheng Q."/>
            <person name="Liu Y."/>
        </authorList>
    </citation>
    <scope>NUCLEOTIDE SEQUENCE [LARGE SCALE GENOMIC DNA]</scope>
    <source>
        <strain evidence="5 7">KCTC 12974</strain>
    </source>
</reference>
<evidence type="ECO:0000256" key="1">
    <source>
        <dbReference type="ARBA" id="ARBA00022801"/>
    </source>
</evidence>
<dbReference type="InterPro" id="IPR001547">
    <property type="entry name" value="Glyco_hydro_5"/>
</dbReference>
<accession>A0A2N0U4W5</accession>
<dbReference type="AlphaFoldDB" id="A0A2N0U4W5"/>
<protein>
    <recommendedName>
        <fullName evidence="4">Glycoside hydrolase family 5 domain-containing protein</fullName>
    </recommendedName>
</protein>
<evidence type="ECO:0000259" key="4">
    <source>
        <dbReference type="Pfam" id="PF00150"/>
    </source>
</evidence>
<dbReference type="EMBL" id="MJBR01000051">
    <property type="protein sequence ID" value="OEY71352.1"/>
    <property type="molecule type" value="Genomic_DNA"/>
</dbReference>
<proteinExistence type="inferred from homology"/>
<dbReference type="GO" id="GO:0004553">
    <property type="term" value="F:hydrolase activity, hydrolyzing O-glycosyl compounds"/>
    <property type="evidence" value="ECO:0007669"/>
    <property type="project" value="InterPro"/>
</dbReference>
<evidence type="ECO:0000313" key="5">
    <source>
        <dbReference type="EMBL" id="OEY71352.1"/>
    </source>
</evidence>
<dbReference type="Proteomes" id="UP000176009">
    <property type="component" value="Unassembled WGS sequence"/>
</dbReference>
<comment type="similarity">
    <text evidence="3">Belongs to the glycosyl hydrolase 5 (cellulase A) family.</text>
</comment>
<evidence type="ECO:0000256" key="3">
    <source>
        <dbReference type="RuleBase" id="RU361153"/>
    </source>
</evidence>
<gene>
    <name evidence="6" type="ORF">APR40_06600</name>
    <name evidence="5" type="ORF">BHS39_06605</name>
</gene>
<dbReference type="Gene3D" id="3.20.20.80">
    <property type="entry name" value="Glycosidases"/>
    <property type="match status" value="1"/>
</dbReference>
<organism evidence="6 8">
    <name type="scientific">Salegentibacter salarius</name>
    <dbReference type="NCBI Taxonomy" id="435906"/>
    <lineage>
        <taxon>Bacteria</taxon>
        <taxon>Pseudomonadati</taxon>
        <taxon>Bacteroidota</taxon>
        <taxon>Flavobacteriia</taxon>
        <taxon>Flavobacteriales</taxon>
        <taxon>Flavobacteriaceae</taxon>
        <taxon>Salegentibacter</taxon>
    </lineage>
</organism>
<dbReference type="Proteomes" id="UP000232533">
    <property type="component" value="Unassembled WGS sequence"/>
</dbReference>
<sequence>MNVTGLEKTWDLSKTEINRNYYQRVFKNLNRDNVEGIRLPIDLNYFLNQANNQEKRKFKKLIKNIVSYQKQNTPLVLAYFNHNLTHENYKAEANLIAKNWIILLQILEKEQALSKNLFLEIANEPTIYPHQWRESAKIIIEQIRSCYPNLHLIVGSSNYNSIYELSRLEPLPYENIIYTFHFYEPFIFTHQGTEWTGPQNSTTGIPFPFPDSTKRNMPDLAPQAKGTPGEINYRDYQHTGTLEAINHKISSVANWRDTYGVETWCTEYGVTQNADSESRRKYLQKVSKTLKAYNIPGFIWEYEGNFGVYK</sequence>
<keyword evidence="1 3" id="KW-0378">Hydrolase</keyword>
<keyword evidence="7" id="KW-1185">Reference proteome</keyword>